<dbReference type="EMBL" id="CP027750">
    <property type="protein sequence ID" value="AZE31634.1"/>
    <property type="molecule type" value="Genomic_DNA"/>
</dbReference>
<feature type="transmembrane region" description="Helical" evidence="1">
    <location>
        <begin position="62"/>
        <end position="81"/>
    </location>
</feature>
<feature type="transmembrane region" description="Helical" evidence="1">
    <location>
        <begin position="102"/>
        <end position="120"/>
    </location>
</feature>
<dbReference type="AlphaFoldDB" id="A0AAD0ZM95"/>
<evidence type="ECO:0000313" key="3">
    <source>
        <dbReference type="Proteomes" id="UP000280455"/>
    </source>
</evidence>
<dbReference type="Proteomes" id="UP000280455">
    <property type="component" value="Chromosome"/>
</dbReference>
<gene>
    <name evidence="2" type="ORF">C4K07_4871</name>
</gene>
<evidence type="ECO:0000256" key="1">
    <source>
        <dbReference type="SAM" id="Phobius"/>
    </source>
</evidence>
<proteinExistence type="predicted"/>
<dbReference type="RefSeq" id="WP_124302077.1">
    <property type="nucleotide sequence ID" value="NZ_CP027750.1"/>
</dbReference>
<keyword evidence="1" id="KW-0812">Transmembrane</keyword>
<protein>
    <recommendedName>
        <fullName evidence="4">Transmembrane protein</fullName>
    </recommendedName>
</protein>
<sequence length="126" mass="14609">MTDSQNAGINPRRSISRRVVRATVVTVLCLILLSTLLILLNAVLFRVFGGVEAWQTWRIDHYWHLLAWRLTLYTGLAVAWFKLKTRLPGQEAKEKYKRLRRIEVLIVLLVLLIELSKRVFQPGGEL</sequence>
<evidence type="ECO:0000313" key="2">
    <source>
        <dbReference type="EMBL" id="AZE31634.1"/>
    </source>
</evidence>
<keyword evidence="1" id="KW-1133">Transmembrane helix</keyword>
<organism evidence="2 3">
    <name type="scientific">Pseudomonas chlororaphis subsp. aureofaciens</name>
    <dbReference type="NCBI Taxonomy" id="587851"/>
    <lineage>
        <taxon>Bacteria</taxon>
        <taxon>Pseudomonadati</taxon>
        <taxon>Pseudomonadota</taxon>
        <taxon>Gammaproteobacteria</taxon>
        <taxon>Pseudomonadales</taxon>
        <taxon>Pseudomonadaceae</taxon>
        <taxon>Pseudomonas</taxon>
    </lineage>
</organism>
<evidence type="ECO:0008006" key="4">
    <source>
        <dbReference type="Google" id="ProtNLM"/>
    </source>
</evidence>
<accession>A0AAD0ZM95</accession>
<reference evidence="2 3" key="1">
    <citation type="submission" date="2018-03" db="EMBL/GenBank/DDBJ databases">
        <title>Diversity of phytobeneficial traits revealed by whole-genome analysis of worldwide-isolated phenazine-producing Pseudomonas spp.</title>
        <authorList>
            <person name="Biessy A."/>
            <person name="Novinscak A."/>
            <person name="Blom J."/>
            <person name="Leger G."/>
            <person name="Thomashow L.S."/>
            <person name="Cazorla F.M."/>
            <person name="Josic D."/>
            <person name="Filion M."/>
        </authorList>
    </citation>
    <scope>NUCLEOTIDE SEQUENCE [LARGE SCALE GENOMIC DNA]</scope>
    <source>
        <strain evidence="2 3">ChPhzS24</strain>
    </source>
</reference>
<keyword evidence="1" id="KW-0472">Membrane</keyword>
<feature type="transmembrane region" description="Helical" evidence="1">
    <location>
        <begin position="20"/>
        <end position="42"/>
    </location>
</feature>
<name>A0AAD0ZM95_9PSED</name>